<organism evidence="2 3">
    <name type="scientific">Bradyrhizobium ivorense</name>
    <dbReference type="NCBI Taxonomy" id="2511166"/>
    <lineage>
        <taxon>Bacteria</taxon>
        <taxon>Pseudomonadati</taxon>
        <taxon>Pseudomonadota</taxon>
        <taxon>Alphaproteobacteria</taxon>
        <taxon>Hyphomicrobiales</taxon>
        <taxon>Nitrobacteraceae</taxon>
        <taxon>Bradyrhizobium</taxon>
    </lineage>
</organism>
<proteinExistence type="predicted"/>
<dbReference type="EMBL" id="CAADFC020000004">
    <property type="protein sequence ID" value="VIO66235.1"/>
    <property type="molecule type" value="Genomic_DNA"/>
</dbReference>
<dbReference type="RefSeq" id="WP_139857914.1">
    <property type="nucleotide sequence ID" value="NZ_CAADFC020000004.1"/>
</dbReference>
<dbReference type="Proteomes" id="UP000328092">
    <property type="component" value="Unassembled WGS sequence"/>
</dbReference>
<feature type="chain" id="PRO_5021335987" evidence="1">
    <location>
        <begin position="22"/>
        <end position="137"/>
    </location>
</feature>
<feature type="signal peptide" evidence="1">
    <location>
        <begin position="1"/>
        <end position="21"/>
    </location>
</feature>
<protein>
    <submittedName>
        <fullName evidence="2">Uncharacterized protein</fullName>
    </submittedName>
</protein>
<accession>A0A508STH5</accession>
<evidence type="ECO:0000256" key="1">
    <source>
        <dbReference type="SAM" id="SignalP"/>
    </source>
</evidence>
<keyword evidence="1" id="KW-0732">Signal</keyword>
<dbReference type="OrthoDB" id="8237997at2"/>
<reference evidence="2" key="1">
    <citation type="submission" date="2019-02" db="EMBL/GenBank/DDBJ databases">
        <authorList>
            <person name="Pothier F.J."/>
        </authorList>
    </citation>
    <scope>NUCLEOTIDE SEQUENCE</scope>
    <source>
        <strain evidence="2">CI-1B</strain>
    </source>
</reference>
<dbReference type="AlphaFoldDB" id="A0A508STH5"/>
<gene>
    <name evidence="2" type="ORF">CI1B_13540</name>
</gene>
<evidence type="ECO:0000313" key="2">
    <source>
        <dbReference type="EMBL" id="VIO66235.1"/>
    </source>
</evidence>
<evidence type="ECO:0000313" key="3">
    <source>
        <dbReference type="Proteomes" id="UP000328092"/>
    </source>
</evidence>
<comment type="caution">
    <text evidence="2">The sequence shown here is derived from an EMBL/GenBank/DDBJ whole genome shotgun (WGS) entry which is preliminary data.</text>
</comment>
<keyword evidence="3" id="KW-1185">Reference proteome</keyword>
<name>A0A508STH5_9BRAD</name>
<sequence length="137" mass="14221">MNIKLSAVALLAIIAPGQAGAATLTDAEAAFLEQVAIASAVLEQRCPGYEANGAGGVQLGASLLGSTDAAMAMINAFDTAIKAHDGVDYDPANFRPEVSEAAGRTFKRVHAELIEDPQRACADYGEASAVRGLLRRY</sequence>